<comment type="caution">
    <text evidence="1">The sequence shown here is derived from an EMBL/GenBank/DDBJ whole genome shotgun (WGS) entry which is preliminary data.</text>
</comment>
<dbReference type="Proteomes" id="UP000886998">
    <property type="component" value="Unassembled WGS sequence"/>
</dbReference>
<organism evidence="1 2">
    <name type="scientific">Trichonephila inaurata madagascariensis</name>
    <dbReference type="NCBI Taxonomy" id="2747483"/>
    <lineage>
        <taxon>Eukaryota</taxon>
        <taxon>Metazoa</taxon>
        <taxon>Ecdysozoa</taxon>
        <taxon>Arthropoda</taxon>
        <taxon>Chelicerata</taxon>
        <taxon>Arachnida</taxon>
        <taxon>Araneae</taxon>
        <taxon>Araneomorphae</taxon>
        <taxon>Entelegynae</taxon>
        <taxon>Araneoidea</taxon>
        <taxon>Nephilidae</taxon>
        <taxon>Trichonephila</taxon>
        <taxon>Trichonephila inaurata</taxon>
    </lineage>
</organism>
<reference evidence="1" key="1">
    <citation type="submission" date="2020-08" db="EMBL/GenBank/DDBJ databases">
        <title>Multicomponent nature underlies the extraordinary mechanical properties of spider dragline silk.</title>
        <authorList>
            <person name="Kono N."/>
            <person name="Nakamura H."/>
            <person name="Mori M."/>
            <person name="Yoshida Y."/>
            <person name="Ohtoshi R."/>
            <person name="Malay A.D."/>
            <person name="Moran D.A.P."/>
            <person name="Tomita M."/>
            <person name="Numata K."/>
            <person name="Arakawa K."/>
        </authorList>
    </citation>
    <scope>NUCLEOTIDE SEQUENCE</scope>
</reference>
<evidence type="ECO:0000313" key="1">
    <source>
        <dbReference type="EMBL" id="GFY68822.1"/>
    </source>
</evidence>
<evidence type="ECO:0000313" key="2">
    <source>
        <dbReference type="Proteomes" id="UP000886998"/>
    </source>
</evidence>
<keyword evidence="2" id="KW-1185">Reference proteome</keyword>
<dbReference type="AlphaFoldDB" id="A0A8X6YDS5"/>
<accession>A0A8X6YDS5</accession>
<proteinExistence type="predicted"/>
<sequence>MQGEIVINENGDIIKNKPKCTEEDLSVLSINLSSDDFEINIAPDIPQIYESKVKTITSNFVPRKKDSLHEKDERRTVTISPVVRVTVELQHPSDLPTLKTV</sequence>
<name>A0A8X6YDS5_9ARAC</name>
<dbReference type="EMBL" id="BMAV01017280">
    <property type="protein sequence ID" value="GFY68822.1"/>
    <property type="molecule type" value="Genomic_DNA"/>
</dbReference>
<protein>
    <submittedName>
        <fullName evidence="1">Uncharacterized protein</fullName>
    </submittedName>
</protein>
<gene>
    <name evidence="1" type="ORF">TNIN_403981</name>
</gene>